<organism evidence="1 2">
    <name type="scientific">Dallia pectoralis</name>
    <name type="common">Alaska blackfish</name>
    <dbReference type="NCBI Taxonomy" id="75939"/>
    <lineage>
        <taxon>Eukaryota</taxon>
        <taxon>Metazoa</taxon>
        <taxon>Chordata</taxon>
        <taxon>Craniata</taxon>
        <taxon>Vertebrata</taxon>
        <taxon>Euteleostomi</taxon>
        <taxon>Actinopterygii</taxon>
        <taxon>Neopterygii</taxon>
        <taxon>Teleostei</taxon>
        <taxon>Protacanthopterygii</taxon>
        <taxon>Esociformes</taxon>
        <taxon>Umbridae</taxon>
        <taxon>Dallia</taxon>
    </lineage>
</organism>
<keyword evidence="2" id="KW-1185">Reference proteome</keyword>
<dbReference type="EMBL" id="CM055731">
    <property type="protein sequence ID" value="KAJ8012677.1"/>
    <property type="molecule type" value="Genomic_DNA"/>
</dbReference>
<gene>
    <name evidence="1" type="ORF">DPEC_G00045370</name>
</gene>
<proteinExistence type="predicted"/>
<protein>
    <submittedName>
        <fullName evidence="1">Uncharacterized protein</fullName>
    </submittedName>
</protein>
<sequence>MQRQHVPRFPATSLTLCEKDGGRFLLSHLHGPHNHNIQCLRHSNIPEDLITDPGMAFTSSLMEDLCQLPQDGHLPTSVCQPHPEGDALLCKCSCSRRTQFPRPPQVSCRWSCNMVDNPGVCLMLLMRRERSSRNHTIIEQTRDMKEKMKWMLPEVQPHRKGSNNSRSHELPARLQEFEPGRQDCSVGTHLCLQVLL</sequence>
<reference evidence="1" key="1">
    <citation type="submission" date="2021-05" db="EMBL/GenBank/DDBJ databases">
        <authorList>
            <person name="Pan Q."/>
            <person name="Jouanno E."/>
            <person name="Zahm M."/>
            <person name="Klopp C."/>
            <person name="Cabau C."/>
            <person name="Louis A."/>
            <person name="Berthelot C."/>
            <person name="Parey E."/>
            <person name="Roest Crollius H."/>
            <person name="Montfort J."/>
            <person name="Robinson-Rechavi M."/>
            <person name="Bouchez O."/>
            <person name="Lampietro C."/>
            <person name="Lopez Roques C."/>
            <person name="Donnadieu C."/>
            <person name="Postlethwait J."/>
            <person name="Bobe J."/>
            <person name="Dillon D."/>
            <person name="Chandos A."/>
            <person name="von Hippel F."/>
            <person name="Guiguen Y."/>
        </authorList>
    </citation>
    <scope>NUCLEOTIDE SEQUENCE</scope>
    <source>
        <strain evidence="1">YG-Jan2019</strain>
    </source>
</reference>
<comment type="caution">
    <text evidence="1">The sequence shown here is derived from an EMBL/GenBank/DDBJ whole genome shotgun (WGS) entry which is preliminary data.</text>
</comment>
<accession>A0ACC2H9P3</accession>
<dbReference type="Proteomes" id="UP001157502">
    <property type="component" value="Chromosome 4"/>
</dbReference>
<name>A0ACC2H9P3_DALPE</name>
<evidence type="ECO:0000313" key="2">
    <source>
        <dbReference type="Proteomes" id="UP001157502"/>
    </source>
</evidence>
<evidence type="ECO:0000313" key="1">
    <source>
        <dbReference type="EMBL" id="KAJ8012677.1"/>
    </source>
</evidence>